<keyword evidence="1" id="KW-0812">Transmembrane</keyword>
<dbReference type="Proteomes" id="UP001557484">
    <property type="component" value="Unassembled WGS sequence"/>
</dbReference>
<gene>
    <name evidence="2" type="ORF">AB4875_04175</name>
</gene>
<sequence>MKNEFSATHVYKTSSTIGGTIFIAFMAAYYNESINYIFLGGLTVFLICLFEPGLRFIFQMNRVALISFGVAYVAQIVISVCIVKMGIALNDWLKLLIPLIQGGIMFLLVFWMYRPKILEAYGWESK</sequence>
<accession>A0ABV3TSY6</accession>
<keyword evidence="1" id="KW-0472">Membrane</keyword>
<dbReference type="EMBL" id="JBFRYB010000001">
    <property type="protein sequence ID" value="MEX1664672.1"/>
    <property type="molecule type" value="Genomic_DNA"/>
</dbReference>
<evidence type="ECO:0000313" key="2">
    <source>
        <dbReference type="EMBL" id="MEX1664672.1"/>
    </source>
</evidence>
<evidence type="ECO:0000256" key="1">
    <source>
        <dbReference type="SAM" id="Phobius"/>
    </source>
</evidence>
<protein>
    <submittedName>
        <fullName evidence="2">Uncharacterized protein</fullName>
    </submittedName>
</protein>
<feature type="transmembrane region" description="Helical" evidence="1">
    <location>
        <begin position="36"/>
        <end position="58"/>
    </location>
</feature>
<reference evidence="2 3" key="1">
    <citation type="journal article" date="2011" name="Int. J. Syst. Evol. Microbiol.">
        <title>Zhongshania antarctica gen. nov., sp. nov. and Zhongshania guokunii sp. nov., gammaproteobacteria respectively isolated from coastal attached (fast) ice and surface seawater of the Antarctic.</title>
        <authorList>
            <person name="Li H.J."/>
            <person name="Zhang X.Y."/>
            <person name="Chen C.X."/>
            <person name="Zhang Y.J."/>
            <person name="Gao Z.M."/>
            <person name="Yu Y."/>
            <person name="Chen X.L."/>
            <person name="Chen B."/>
            <person name="Zhang Y.Z."/>
        </authorList>
    </citation>
    <scope>NUCLEOTIDE SEQUENCE [LARGE SCALE GENOMIC DNA]</scope>
    <source>
        <strain evidence="2 3">R06B22</strain>
    </source>
</reference>
<feature type="transmembrane region" description="Helical" evidence="1">
    <location>
        <begin position="95"/>
        <end position="113"/>
    </location>
</feature>
<keyword evidence="1" id="KW-1133">Transmembrane helix</keyword>
<dbReference type="RefSeq" id="WP_368374793.1">
    <property type="nucleotide sequence ID" value="NZ_JBFRYB010000001.1"/>
</dbReference>
<comment type="caution">
    <text evidence="2">The sequence shown here is derived from an EMBL/GenBank/DDBJ whole genome shotgun (WGS) entry which is preliminary data.</text>
</comment>
<feature type="transmembrane region" description="Helical" evidence="1">
    <location>
        <begin position="12"/>
        <end position="30"/>
    </location>
</feature>
<feature type="transmembrane region" description="Helical" evidence="1">
    <location>
        <begin position="65"/>
        <end position="89"/>
    </location>
</feature>
<organism evidence="2 3">
    <name type="scientific">Zhongshania arctica</name>
    <dbReference type="NCBI Taxonomy" id="3238302"/>
    <lineage>
        <taxon>Bacteria</taxon>
        <taxon>Pseudomonadati</taxon>
        <taxon>Pseudomonadota</taxon>
        <taxon>Gammaproteobacteria</taxon>
        <taxon>Cellvibrionales</taxon>
        <taxon>Spongiibacteraceae</taxon>
        <taxon>Zhongshania</taxon>
    </lineage>
</organism>
<name>A0ABV3TSY6_9GAMM</name>
<evidence type="ECO:0000313" key="3">
    <source>
        <dbReference type="Proteomes" id="UP001557484"/>
    </source>
</evidence>
<proteinExistence type="predicted"/>
<keyword evidence="3" id="KW-1185">Reference proteome</keyword>